<protein>
    <submittedName>
        <fullName evidence="2">Uncharacterized protein</fullName>
    </submittedName>
</protein>
<feature type="compositionally biased region" description="Basic and acidic residues" evidence="1">
    <location>
        <begin position="1"/>
        <end position="12"/>
    </location>
</feature>
<evidence type="ECO:0000313" key="2">
    <source>
        <dbReference type="EMBL" id="PXF42973.1"/>
    </source>
</evidence>
<keyword evidence="3" id="KW-1185">Reference proteome</keyword>
<gene>
    <name evidence="2" type="ORF">BWQ96_07277</name>
</gene>
<reference evidence="2 3" key="1">
    <citation type="journal article" date="2018" name="Mol. Biol. Evol.">
        <title>Analysis of the draft genome of the red seaweed Gracilariopsis chorda provides insights into genome size evolution in Rhodophyta.</title>
        <authorList>
            <person name="Lee J."/>
            <person name="Yang E.C."/>
            <person name="Graf L."/>
            <person name="Yang J.H."/>
            <person name="Qiu H."/>
            <person name="Zel Zion U."/>
            <person name="Chan C.X."/>
            <person name="Stephens T.G."/>
            <person name="Weber A.P.M."/>
            <person name="Boo G.H."/>
            <person name="Boo S.M."/>
            <person name="Kim K.M."/>
            <person name="Shin Y."/>
            <person name="Jung M."/>
            <person name="Lee S.J."/>
            <person name="Yim H.S."/>
            <person name="Lee J.H."/>
            <person name="Bhattacharya D."/>
            <person name="Yoon H.S."/>
        </authorList>
    </citation>
    <scope>NUCLEOTIDE SEQUENCE [LARGE SCALE GENOMIC DNA]</scope>
    <source>
        <strain evidence="2 3">SKKU-2015</strain>
        <tissue evidence="2">Whole body</tissue>
    </source>
</reference>
<sequence>MLEVDRLHDMVSIDRLTSAGPLVSKKIPPNTATTEESEKNEVGTDESFPEAMHEPASNGSAIAENPVLVDPDTVSDVENSDSKFPDPISAEQK</sequence>
<accession>A0A2V3ILP0</accession>
<comment type="caution">
    <text evidence="2">The sequence shown here is derived from an EMBL/GenBank/DDBJ whole genome shotgun (WGS) entry which is preliminary data.</text>
</comment>
<dbReference type="AlphaFoldDB" id="A0A2V3ILP0"/>
<dbReference type="EMBL" id="NBIV01000142">
    <property type="protein sequence ID" value="PXF42973.1"/>
    <property type="molecule type" value="Genomic_DNA"/>
</dbReference>
<evidence type="ECO:0000256" key="1">
    <source>
        <dbReference type="SAM" id="MobiDB-lite"/>
    </source>
</evidence>
<dbReference type="Proteomes" id="UP000247409">
    <property type="component" value="Unassembled WGS sequence"/>
</dbReference>
<name>A0A2V3ILP0_9FLOR</name>
<organism evidence="2 3">
    <name type="scientific">Gracilariopsis chorda</name>
    <dbReference type="NCBI Taxonomy" id="448386"/>
    <lineage>
        <taxon>Eukaryota</taxon>
        <taxon>Rhodophyta</taxon>
        <taxon>Florideophyceae</taxon>
        <taxon>Rhodymeniophycidae</taxon>
        <taxon>Gracilariales</taxon>
        <taxon>Gracilariaceae</taxon>
        <taxon>Gracilariopsis</taxon>
    </lineage>
</organism>
<feature type="region of interest" description="Disordered" evidence="1">
    <location>
        <begin position="1"/>
        <end position="93"/>
    </location>
</feature>
<evidence type="ECO:0000313" key="3">
    <source>
        <dbReference type="Proteomes" id="UP000247409"/>
    </source>
</evidence>
<proteinExistence type="predicted"/>